<dbReference type="EMBL" id="AZMM01018883">
    <property type="protein sequence ID" value="ETJ16168.1"/>
    <property type="molecule type" value="Genomic_DNA"/>
</dbReference>
<gene>
    <name evidence="2" type="ORF">Q604_UNBc4C00102G0001</name>
</gene>
<evidence type="ECO:0000256" key="1">
    <source>
        <dbReference type="SAM" id="Phobius"/>
    </source>
</evidence>
<reference evidence="2" key="1">
    <citation type="submission" date="2013-12" db="EMBL/GenBank/DDBJ databases">
        <title>A Varibaculum cambriense genome reconstructed from a premature infant gut community with otherwise low bacterial novelty that shifts toward anaerobic metabolism during the third week of life.</title>
        <authorList>
            <person name="Brown C.T."/>
            <person name="Sharon I."/>
            <person name="Thomas B.C."/>
            <person name="Castelle C.J."/>
            <person name="Morowitz M.J."/>
            <person name="Banfield J.F."/>
        </authorList>
    </citation>
    <scope>NUCLEOTIDE SEQUENCE</scope>
</reference>
<proteinExistence type="predicted"/>
<accession>W1WDE4</accession>
<feature type="transmembrane region" description="Helical" evidence="1">
    <location>
        <begin position="16"/>
        <end position="35"/>
    </location>
</feature>
<dbReference type="AlphaFoldDB" id="W1WDE4"/>
<protein>
    <submittedName>
        <fullName evidence="2">Uncharacterized protein</fullName>
    </submittedName>
</protein>
<keyword evidence="1" id="KW-0472">Membrane</keyword>
<feature type="non-terminal residue" evidence="2">
    <location>
        <position position="48"/>
    </location>
</feature>
<organism evidence="2">
    <name type="scientific">human gut metagenome</name>
    <dbReference type="NCBI Taxonomy" id="408170"/>
    <lineage>
        <taxon>unclassified sequences</taxon>
        <taxon>metagenomes</taxon>
        <taxon>organismal metagenomes</taxon>
    </lineage>
</organism>
<keyword evidence="1" id="KW-1133">Transmembrane helix</keyword>
<sequence>MFIITKSHNDMRNKRVHTNIAILWTFSIWLIYNYIDKAFEYLFESISN</sequence>
<comment type="caution">
    <text evidence="2">The sequence shown here is derived from an EMBL/GenBank/DDBJ whole genome shotgun (WGS) entry which is preliminary data.</text>
</comment>
<keyword evidence="1" id="KW-0812">Transmembrane</keyword>
<evidence type="ECO:0000313" key="2">
    <source>
        <dbReference type="EMBL" id="ETJ16168.1"/>
    </source>
</evidence>
<name>W1WDE4_9ZZZZ</name>